<name>X1H9M4_9ZZZZ</name>
<organism evidence="1">
    <name type="scientific">marine sediment metagenome</name>
    <dbReference type="NCBI Taxonomy" id="412755"/>
    <lineage>
        <taxon>unclassified sequences</taxon>
        <taxon>metagenomes</taxon>
        <taxon>ecological metagenomes</taxon>
    </lineage>
</organism>
<dbReference type="AlphaFoldDB" id="X1H9M4"/>
<evidence type="ECO:0000313" key="1">
    <source>
        <dbReference type="EMBL" id="GAH41998.1"/>
    </source>
</evidence>
<protein>
    <submittedName>
        <fullName evidence="1">Uncharacterized protein</fullName>
    </submittedName>
</protein>
<comment type="caution">
    <text evidence="1">The sequence shown here is derived from an EMBL/GenBank/DDBJ whole genome shotgun (WGS) entry which is preliminary data.</text>
</comment>
<accession>X1H9M4</accession>
<dbReference type="EMBL" id="BARU01009816">
    <property type="protein sequence ID" value="GAH41998.1"/>
    <property type="molecule type" value="Genomic_DNA"/>
</dbReference>
<reference evidence="1" key="1">
    <citation type="journal article" date="2014" name="Front. Microbiol.">
        <title>High frequency of phylogenetically diverse reductive dehalogenase-homologous genes in deep subseafloor sedimentary metagenomes.</title>
        <authorList>
            <person name="Kawai M."/>
            <person name="Futagami T."/>
            <person name="Toyoda A."/>
            <person name="Takaki Y."/>
            <person name="Nishi S."/>
            <person name="Hori S."/>
            <person name="Arai W."/>
            <person name="Tsubouchi T."/>
            <person name="Morono Y."/>
            <person name="Uchiyama I."/>
            <person name="Ito T."/>
            <person name="Fujiyama A."/>
            <person name="Inagaki F."/>
            <person name="Takami H."/>
        </authorList>
    </citation>
    <scope>NUCLEOTIDE SEQUENCE</scope>
    <source>
        <strain evidence="1">Expedition CK06-06</strain>
    </source>
</reference>
<feature type="non-terminal residue" evidence="1">
    <location>
        <position position="1"/>
    </location>
</feature>
<gene>
    <name evidence="1" type="ORF">S03H2_18879</name>
</gene>
<proteinExistence type="predicted"/>
<sequence>LTDAIPSTVKNSFVKDITDLDLPEPEGAESDDIELRLRAVTDGPETAVKLAEIFDNENVFDDGVVADPYDRLVLRLRREKTPPLIIPFDYPLLLWYKNFSDTEFVNLIRLPQITMPPPPSDELRTDCNIVEASEIFEPENPHAADVDQYVHIKYNDVPTWGEIGHRTCETGWAYGYLFPFTPCQAIKIRFHNTGVNVYNSPDNWLTHFIWRLTGEPVVEPTIAFPAFALQPDEELSFYVALDNSLYYDLALTQLAKHNGSKIVNHISTAPAVVSVRRS</sequence>